<dbReference type="Pfam" id="PF23957">
    <property type="entry name" value="DUF7286"/>
    <property type="match status" value="1"/>
</dbReference>
<dbReference type="HOGENOM" id="CLU_010776_0_0_2"/>
<dbReference type="AlphaFoldDB" id="C7NNH3"/>
<gene>
    <name evidence="3" type="ordered locus">Huta_0011</name>
</gene>
<keyword evidence="4" id="KW-1185">Reference proteome</keyword>
<dbReference type="Proteomes" id="UP000002071">
    <property type="component" value="Chromosome"/>
</dbReference>
<keyword evidence="2" id="KW-0812">Transmembrane</keyword>
<evidence type="ECO:0000256" key="2">
    <source>
        <dbReference type="SAM" id="Phobius"/>
    </source>
</evidence>
<dbReference type="InterPro" id="IPR055710">
    <property type="entry name" value="DUF7286"/>
</dbReference>
<dbReference type="RefSeq" id="WP_012795078.1">
    <property type="nucleotide sequence ID" value="NC_013158.1"/>
</dbReference>
<proteinExistence type="predicted"/>
<protein>
    <submittedName>
        <fullName evidence="3">Uncharacterized protein</fullName>
    </submittedName>
</protein>
<dbReference type="eggNOG" id="arCOG02945">
    <property type="taxonomic scope" value="Archaea"/>
</dbReference>
<feature type="region of interest" description="Disordered" evidence="1">
    <location>
        <begin position="1"/>
        <end position="26"/>
    </location>
</feature>
<organism evidence="3 4">
    <name type="scientific">Halorhabdus utahensis (strain DSM 12940 / JCM 11049 / AX-2)</name>
    <dbReference type="NCBI Taxonomy" id="519442"/>
    <lineage>
        <taxon>Archaea</taxon>
        <taxon>Methanobacteriati</taxon>
        <taxon>Methanobacteriota</taxon>
        <taxon>Stenosarchaea group</taxon>
        <taxon>Halobacteria</taxon>
        <taxon>Halobacteriales</taxon>
        <taxon>Haloarculaceae</taxon>
        <taxon>Halorhabdus</taxon>
    </lineage>
</organism>
<evidence type="ECO:0000313" key="3">
    <source>
        <dbReference type="EMBL" id="ACV10201.1"/>
    </source>
</evidence>
<feature type="compositionally biased region" description="Basic and acidic residues" evidence="1">
    <location>
        <begin position="1"/>
        <end position="12"/>
    </location>
</feature>
<evidence type="ECO:0000313" key="4">
    <source>
        <dbReference type="Proteomes" id="UP000002071"/>
    </source>
</evidence>
<sequence length="1206" mass="129052">MGVRDNTRDRNARKSNRNPLSRLEGDDRGRVPFAIIGVLLLLTSVTFVGHTLTRSGVTTDVDASVAISQTESVAQSAIRTGAQRGVEAAAAQPLTQASETDWGRVLQGKATGTVGPDAGGIATEPGTTDTFRNYLRAMIYRDVESSLERAGQQSGDVETTVSVPTIEAPADLRAAIDRVSLAQPEDGVLEVTIENVTFIARSGGRVIEDRETTMTVSIATPIMQLHQRVERFENALDAGVTERGFTQRFNARIYALGWARGYAQNYQAPIAQVLANRHIEPAANDAVYRTQKDIFGAADPELQDANRLGWTCMALKDGGAMFDEYMGSNDVSYGNSTYTGDELVFERSNGSDFAASVPADGSSVANTLCSGAEMALGDQVTGELPSAPGIGDLRGDAPAMNTTDTIGVNETAYVPLAKMAAGDGEHAIESAIDRIYTIDGQAKTQTTVTDSLDLSGNATCNNSNNADGTYTITDWQPVNGTTITDAMPQDEYYDATATVQARVTKYKRCHPEPENPIVATDSVTFEVATTFEEADANPNARIDEMNSVSIGKHKYARGSRIDGLPADFRNYDGGGEKLTASLLGGDTSADAYAAWVEAALPNRIDTEANVTTHLDDELTVETRVTLDHEQFLDANLAAAIVSDLDEMQRAAAAITAEYSRTDLLKRGTQSPVTGLIERTKTNLTTQYLDRTEPYESVGQKVIYEARYAYLQALIAELETLEDGHESAVGGIDEQFSAVGLSLEKALTFLQEGVSAEAPDPVPLNSSNLTGRVSYEVTGSPTYLVAENLTKRDVPAIAANTTFTPFAMRNEELFDSPVDDITGDIVKAVLSVFDLGGPDGTVPIKTAGDVLLAGNLADAAEENPITNSSFEGALDTFEVEVAESVSTVGESVADDTVRQLYPTEPAACVVSEGRSAPGRGVTCSDRYSESLIETITAAHTEIERRTDVALDRYNTTGRQAIAIGTGNATEPILEGVSDAIDADAYRHATVFESDDDDQWRILVESALRPAIENASAIEVDIEHNKNVEIIEQAVKTKIGNVASEAIEKRLEDVAKEAKERVRDKMDQWAGSWSKKIKRPARIAGGVPLLPVPTHWYATMNAWDVTVAGEYARFEVTANVGSPTQTTATTYVRENQTVTADIAGESRSLGRVEPINFTGRSLLIVITPTGVGVGDTDGENPECSPTYPAVGVVDTDGNSCTRFGQGGG</sequence>
<dbReference type="STRING" id="519442.Huta_0011"/>
<keyword evidence="2" id="KW-0472">Membrane</keyword>
<name>C7NNH3_HALUD</name>
<dbReference type="GeneID" id="8382271"/>
<reference evidence="3 4" key="1">
    <citation type="journal article" date="2009" name="Stand. Genomic Sci.">
        <title>Complete genome sequence of Halorhabdus utahensis type strain (AX-2).</title>
        <authorList>
            <person name="Anderson I."/>
            <person name="Tindall B.J."/>
            <person name="Pomrenke H."/>
            <person name="Goker M."/>
            <person name="Lapidus A."/>
            <person name="Nolan M."/>
            <person name="Copeland A."/>
            <person name="Glavina Del Rio T."/>
            <person name="Chen F."/>
            <person name="Tice H."/>
            <person name="Cheng J.F."/>
            <person name="Lucas S."/>
            <person name="Chertkov O."/>
            <person name="Bruce D."/>
            <person name="Brettin T."/>
            <person name="Detter J.C."/>
            <person name="Han C."/>
            <person name="Goodwin L."/>
            <person name="Land M."/>
            <person name="Hauser L."/>
            <person name="Chang Y.J."/>
            <person name="Jeffries C.D."/>
            <person name="Pitluck S."/>
            <person name="Pati A."/>
            <person name="Mavromatis K."/>
            <person name="Ivanova N."/>
            <person name="Ovchinnikova G."/>
            <person name="Chen A."/>
            <person name="Palaniappan K."/>
            <person name="Chain P."/>
            <person name="Rohde M."/>
            <person name="Bristow J."/>
            <person name="Eisen J.A."/>
            <person name="Markowitz V."/>
            <person name="Hugenholtz P."/>
            <person name="Kyrpides N.C."/>
            <person name="Klenk H.P."/>
        </authorList>
    </citation>
    <scope>NUCLEOTIDE SEQUENCE [LARGE SCALE GENOMIC DNA]</scope>
    <source>
        <strain evidence="4">DSM 12940 / JCM 11049 / AX-2</strain>
    </source>
</reference>
<accession>C7NNH3</accession>
<evidence type="ECO:0000256" key="1">
    <source>
        <dbReference type="SAM" id="MobiDB-lite"/>
    </source>
</evidence>
<feature type="transmembrane region" description="Helical" evidence="2">
    <location>
        <begin position="31"/>
        <end position="52"/>
    </location>
</feature>
<dbReference type="KEGG" id="hut:Huta_0011"/>
<dbReference type="OrthoDB" id="124691at2157"/>
<keyword evidence="2" id="KW-1133">Transmembrane helix</keyword>
<dbReference type="EMBL" id="CP001687">
    <property type="protein sequence ID" value="ACV10201.1"/>
    <property type="molecule type" value="Genomic_DNA"/>
</dbReference>